<proteinExistence type="predicted"/>
<evidence type="ECO:0008006" key="3">
    <source>
        <dbReference type="Google" id="ProtNLM"/>
    </source>
</evidence>
<comment type="caution">
    <text evidence="1">The sequence shown here is derived from an EMBL/GenBank/DDBJ whole genome shotgun (WGS) entry which is preliminary data.</text>
</comment>
<dbReference type="EMBL" id="JABBYC010000005">
    <property type="protein sequence ID" value="MBL0885748.1"/>
    <property type="molecule type" value="Genomic_DNA"/>
</dbReference>
<evidence type="ECO:0000313" key="2">
    <source>
        <dbReference type="Proteomes" id="UP000675409"/>
    </source>
</evidence>
<dbReference type="Proteomes" id="UP000675409">
    <property type="component" value="Unassembled WGS sequence"/>
</dbReference>
<organism evidence="1 2">
    <name type="scientific">Myceligenerans indicum</name>
    <dbReference type="NCBI Taxonomy" id="2593663"/>
    <lineage>
        <taxon>Bacteria</taxon>
        <taxon>Bacillati</taxon>
        <taxon>Actinomycetota</taxon>
        <taxon>Actinomycetes</taxon>
        <taxon>Micrococcales</taxon>
        <taxon>Promicromonosporaceae</taxon>
        <taxon>Myceligenerans</taxon>
    </lineage>
</organism>
<gene>
    <name evidence="1" type="ORF">HGK34_05580</name>
</gene>
<sequence length="237" mass="24388">MRLAQLLDPWPAPPSPVVMPAHVGGLAAWQDLLRRGALTLLRDAFLGAADAVAVPVGTRVTPAHRALAVIASFLGSRPSGGVLPALPPRAVVAGASAAWVYTGLCDGAAARCLTAGTVVLELAHDAGARRPDVPAGVLLRCSPGLTRDTIGIGGVAVTSPARTAADVACRLPFEHAVPVLRTLAAGSRDLTPVDLRLVERALETRGRVVGRPAARRALAAARADEVDPSVPWPGRVR</sequence>
<reference evidence="1 2" key="1">
    <citation type="journal article" date="2021" name="Arch. Microbiol.">
        <title>Myceligenerans indicum sp. nov., an actinobacterium isolated from mangrove sediment of Sundarbans, India.</title>
        <authorList>
            <person name="Asha K."/>
            <person name="Bhadury P."/>
        </authorList>
    </citation>
    <scope>NUCLEOTIDE SEQUENCE [LARGE SCALE GENOMIC DNA]</scope>
    <source>
        <strain evidence="1 2">I2</strain>
    </source>
</reference>
<protein>
    <recommendedName>
        <fullName evidence="3">AbiEi antitoxin C-terminal domain-containing protein</fullName>
    </recommendedName>
</protein>
<dbReference type="RefSeq" id="WP_201845570.1">
    <property type="nucleotide sequence ID" value="NZ_JABBYC010000005.1"/>
</dbReference>
<keyword evidence="2" id="KW-1185">Reference proteome</keyword>
<accession>A0ABS1LHZ0</accession>
<name>A0ABS1LHZ0_9MICO</name>
<evidence type="ECO:0000313" key="1">
    <source>
        <dbReference type="EMBL" id="MBL0885748.1"/>
    </source>
</evidence>